<evidence type="ECO:0000256" key="3">
    <source>
        <dbReference type="ARBA" id="ARBA00005967"/>
    </source>
</evidence>
<evidence type="ECO:0000256" key="9">
    <source>
        <dbReference type="ARBA" id="ARBA00022679"/>
    </source>
</evidence>
<evidence type="ECO:0000256" key="12">
    <source>
        <dbReference type="ARBA" id="ARBA00022741"/>
    </source>
</evidence>
<evidence type="ECO:0000256" key="5">
    <source>
        <dbReference type="ARBA" id="ARBA00017575"/>
    </source>
</evidence>
<name>A0ABT1CUV6_9HYPH</name>
<gene>
    <name evidence="22" type="ORF">GTW23_17530</name>
</gene>
<dbReference type="GO" id="GO:0016301">
    <property type="term" value="F:kinase activity"/>
    <property type="evidence" value="ECO:0007669"/>
    <property type="project" value="UniProtKB-KW"/>
</dbReference>
<comment type="cofactor">
    <cofactor evidence="1">
        <name>Mg(2+)</name>
        <dbReference type="ChEBI" id="CHEBI:18420"/>
    </cofactor>
</comment>
<dbReference type="Gene3D" id="1.10.287.3610">
    <property type="match status" value="1"/>
</dbReference>
<keyword evidence="15" id="KW-0460">Magnesium</keyword>
<keyword evidence="13 21" id="KW-0418">Kinase</keyword>
<evidence type="ECO:0000256" key="20">
    <source>
        <dbReference type="ARBA" id="ARBA00023264"/>
    </source>
</evidence>
<evidence type="ECO:0000256" key="19">
    <source>
        <dbReference type="ARBA" id="ARBA00023209"/>
    </source>
</evidence>
<evidence type="ECO:0000256" key="18">
    <source>
        <dbReference type="ARBA" id="ARBA00023136"/>
    </source>
</evidence>
<keyword evidence="14 21" id="KW-0067">ATP-binding</keyword>
<dbReference type="InterPro" id="IPR033718">
    <property type="entry name" value="DAGK_prok"/>
</dbReference>
<evidence type="ECO:0000256" key="6">
    <source>
        <dbReference type="ARBA" id="ARBA00022475"/>
    </source>
</evidence>
<dbReference type="CDD" id="cd14264">
    <property type="entry name" value="DAGK_IM"/>
    <property type="match status" value="1"/>
</dbReference>
<comment type="subcellular location">
    <subcellularLocation>
        <location evidence="2 21">Cell inner membrane</location>
        <topology evidence="2 21">Multi-pass membrane protein</topology>
    </subcellularLocation>
</comment>
<keyword evidence="12 21" id="KW-0547">Nucleotide-binding</keyword>
<feature type="transmembrane region" description="Helical" evidence="21">
    <location>
        <begin position="128"/>
        <end position="153"/>
    </location>
</feature>
<comment type="caution">
    <text evidence="21">Lacks conserved residue(s) required for the propagation of feature annotation.</text>
</comment>
<keyword evidence="18 21" id="KW-0472">Membrane</keyword>
<evidence type="ECO:0000256" key="7">
    <source>
        <dbReference type="ARBA" id="ARBA00022516"/>
    </source>
</evidence>
<evidence type="ECO:0000256" key="14">
    <source>
        <dbReference type="ARBA" id="ARBA00022840"/>
    </source>
</evidence>
<accession>A0ABT1CUV6</accession>
<evidence type="ECO:0000313" key="22">
    <source>
        <dbReference type="EMBL" id="MCO6409989.1"/>
    </source>
</evidence>
<keyword evidence="11" id="KW-0479">Metal-binding</keyword>
<comment type="function">
    <text evidence="21">Catalyzes the ATP-dependent phosphorylation of sn-l,2-diacylglycerol (DAG) to phosphatidic acid. Involved in the recycling of diacylglycerol produced as a by-product during membrane-derived oligosaccharide (MDO) biosynthesis.</text>
</comment>
<evidence type="ECO:0000256" key="8">
    <source>
        <dbReference type="ARBA" id="ARBA00022519"/>
    </source>
</evidence>
<reference evidence="22 23" key="1">
    <citation type="submission" date="2020-01" db="EMBL/GenBank/DDBJ databases">
        <title>Genomes of bacteria type strains.</title>
        <authorList>
            <person name="Chen J."/>
            <person name="Zhu S."/>
            <person name="Yang J."/>
        </authorList>
    </citation>
    <scope>NUCLEOTIDE SEQUENCE [LARGE SCALE GENOMIC DNA]</scope>
    <source>
        <strain evidence="22 23">DSM 16655</strain>
    </source>
</reference>
<proteinExistence type="inferred from homology"/>
<keyword evidence="20 21" id="KW-1208">Phospholipid metabolism</keyword>
<keyword evidence="10 21" id="KW-0812">Transmembrane</keyword>
<evidence type="ECO:0000256" key="17">
    <source>
        <dbReference type="ARBA" id="ARBA00023098"/>
    </source>
</evidence>
<dbReference type="EC" id="2.7.1.107" evidence="4 21"/>
<evidence type="ECO:0000256" key="2">
    <source>
        <dbReference type="ARBA" id="ARBA00004429"/>
    </source>
</evidence>
<evidence type="ECO:0000256" key="13">
    <source>
        <dbReference type="ARBA" id="ARBA00022777"/>
    </source>
</evidence>
<evidence type="ECO:0000256" key="11">
    <source>
        <dbReference type="ARBA" id="ARBA00022723"/>
    </source>
</evidence>
<dbReference type="InterPro" id="IPR036945">
    <property type="entry name" value="DAGK_sf"/>
</dbReference>
<dbReference type="Pfam" id="PF01219">
    <property type="entry name" value="DAGK_prokar"/>
    <property type="match status" value="1"/>
</dbReference>
<evidence type="ECO:0000256" key="16">
    <source>
        <dbReference type="ARBA" id="ARBA00022989"/>
    </source>
</evidence>
<keyword evidence="23" id="KW-1185">Reference proteome</keyword>
<evidence type="ECO:0000256" key="10">
    <source>
        <dbReference type="ARBA" id="ARBA00022692"/>
    </source>
</evidence>
<dbReference type="Proteomes" id="UP001320715">
    <property type="component" value="Unassembled WGS sequence"/>
</dbReference>
<sequence>MGTWPAEAQALACQVRIELSRTRRHVAKSVTPRPDKETGIAHVFAAARYSLGGVRRLWGETAFRHEVLAIVLITGVFLYAGAPLWGYVGASLLFLLTVSIEALNTAVEEITDHASPNYSEMAKHAKDLGSFAVFCLLLANGIWAAYVLATLWLPLAP</sequence>
<evidence type="ECO:0000256" key="4">
    <source>
        <dbReference type="ARBA" id="ARBA00012133"/>
    </source>
</evidence>
<comment type="caution">
    <text evidence="22">The sequence shown here is derived from an EMBL/GenBank/DDBJ whole genome shotgun (WGS) entry which is preliminary data.</text>
</comment>
<keyword evidence="6" id="KW-1003">Cell membrane</keyword>
<keyword evidence="16 21" id="KW-1133">Transmembrane helix</keyword>
<evidence type="ECO:0000313" key="23">
    <source>
        <dbReference type="Proteomes" id="UP001320715"/>
    </source>
</evidence>
<keyword evidence="19" id="KW-0594">Phospholipid biosynthesis</keyword>
<keyword evidence="9 21" id="KW-0808">Transferase</keyword>
<organism evidence="22 23">
    <name type="scientific">Hoeflea alexandrii</name>
    <dbReference type="NCBI Taxonomy" id="288436"/>
    <lineage>
        <taxon>Bacteria</taxon>
        <taxon>Pseudomonadati</taxon>
        <taxon>Pseudomonadota</taxon>
        <taxon>Alphaproteobacteria</taxon>
        <taxon>Hyphomicrobiales</taxon>
        <taxon>Rhizobiaceae</taxon>
        <taxon>Hoeflea</taxon>
    </lineage>
</organism>
<evidence type="ECO:0000256" key="15">
    <source>
        <dbReference type="ARBA" id="ARBA00022842"/>
    </source>
</evidence>
<comment type="catalytic activity">
    <reaction evidence="21">
        <text>a 1,2-diacyl-sn-glycerol + ATP = a 1,2-diacyl-sn-glycero-3-phosphate + ADP + H(+)</text>
        <dbReference type="Rhea" id="RHEA:10272"/>
        <dbReference type="ChEBI" id="CHEBI:15378"/>
        <dbReference type="ChEBI" id="CHEBI:17815"/>
        <dbReference type="ChEBI" id="CHEBI:30616"/>
        <dbReference type="ChEBI" id="CHEBI:58608"/>
        <dbReference type="ChEBI" id="CHEBI:456216"/>
        <dbReference type="EC" id="2.7.1.107"/>
    </reaction>
</comment>
<evidence type="ECO:0000256" key="21">
    <source>
        <dbReference type="RuleBase" id="RU363065"/>
    </source>
</evidence>
<dbReference type="PANTHER" id="PTHR34299:SF1">
    <property type="entry name" value="DIACYLGLYCEROL KINASE"/>
    <property type="match status" value="1"/>
</dbReference>
<dbReference type="InterPro" id="IPR000829">
    <property type="entry name" value="DAGK"/>
</dbReference>
<comment type="similarity">
    <text evidence="3 21">Belongs to the bacterial diacylglycerol kinase family.</text>
</comment>
<feature type="transmembrane region" description="Helical" evidence="21">
    <location>
        <begin position="65"/>
        <end position="82"/>
    </location>
</feature>
<keyword evidence="17 21" id="KW-0443">Lipid metabolism</keyword>
<keyword evidence="8 21" id="KW-0997">Cell inner membrane</keyword>
<dbReference type="EMBL" id="JAAAML010000003">
    <property type="protein sequence ID" value="MCO6409989.1"/>
    <property type="molecule type" value="Genomic_DNA"/>
</dbReference>
<dbReference type="PANTHER" id="PTHR34299">
    <property type="entry name" value="DIACYLGLYCEROL KINASE"/>
    <property type="match status" value="1"/>
</dbReference>
<protein>
    <recommendedName>
        <fullName evidence="5 21">Diacylglycerol kinase</fullName>
        <ecNumber evidence="4 21">2.7.1.107</ecNumber>
    </recommendedName>
</protein>
<evidence type="ECO:0000256" key="1">
    <source>
        <dbReference type="ARBA" id="ARBA00001946"/>
    </source>
</evidence>
<keyword evidence="7" id="KW-0444">Lipid biosynthesis</keyword>